<evidence type="ECO:0000259" key="1">
    <source>
        <dbReference type="Pfam" id="PF01636"/>
    </source>
</evidence>
<dbReference type="InterPro" id="IPR011009">
    <property type="entry name" value="Kinase-like_dom_sf"/>
</dbReference>
<dbReference type="PANTHER" id="PTHR21310">
    <property type="entry name" value="AMINOGLYCOSIDE PHOSPHOTRANSFERASE-RELATED-RELATED"/>
    <property type="match status" value="1"/>
</dbReference>
<dbReference type="InterPro" id="IPR051678">
    <property type="entry name" value="AGP_Transferase"/>
</dbReference>
<evidence type="ECO:0000313" key="2">
    <source>
        <dbReference type="EMBL" id="RZS56828.1"/>
    </source>
</evidence>
<keyword evidence="3" id="KW-1185">Reference proteome</keyword>
<accession>A0A4Q7LSD9</accession>
<organism evidence="2 3">
    <name type="scientific">Sphaerotilus mobilis</name>
    <dbReference type="NCBI Taxonomy" id="47994"/>
    <lineage>
        <taxon>Bacteria</taxon>
        <taxon>Pseudomonadati</taxon>
        <taxon>Pseudomonadota</taxon>
        <taxon>Betaproteobacteria</taxon>
        <taxon>Burkholderiales</taxon>
        <taxon>Sphaerotilaceae</taxon>
        <taxon>Sphaerotilus</taxon>
    </lineage>
</organism>
<protein>
    <submittedName>
        <fullName evidence="2">Phosphotransferase family enzyme</fullName>
    </submittedName>
</protein>
<dbReference type="SUPFAM" id="SSF56112">
    <property type="entry name" value="Protein kinase-like (PK-like)"/>
    <property type="match status" value="1"/>
</dbReference>
<keyword evidence="2" id="KW-0808">Transferase</keyword>
<evidence type="ECO:0000313" key="3">
    <source>
        <dbReference type="Proteomes" id="UP000293433"/>
    </source>
</evidence>
<sequence>MNAPVHPSASPREIATRAVRELYGPLDQMADPRNAPIEVGGVASGSAVFGFGDRDANGVVSVKVYAKVYPDRGASAQHARLLRLRHVLQTQDTGHPLHIPQPLGVDQDGRCLLQAPARGQLLSDLPAGPKLLAALSQTGAALARLHRTPASVLGHAERSGERLHDQIDALMRPQPDTLARQCAPLTALVRQVQTDIARRHEDGHRSAPATLAHRDVHPRQLFVSPQGIDLIDWDLAGAADPALDLANLLIHLDRRWPGHQADCTAALCEGYGAERMAALRERLPVWRAFHHLRRACKSHRLGAEPARIHAELLAAQQALATPSRVTNPGVPT</sequence>
<reference evidence="2 3" key="1">
    <citation type="submission" date="2019-02" db="EMBL/GenBank/DDBJ databases">
        <title>Genomic Encyclopedia of Type Strains, Phase IV (KMG-IV): sequencing the most valuable type-strain genomes for metagenomic binning, comparative biology and taxonomic classification.</title>
        <authorList>
            <person name="Goeker M."/>
        </authorList>
    </citation>
    <scope>NUCLEOTIDE SEQUENCE [LARGE SCALE GENOMIC DNA]</scope>
    <source>
        <strain evidence="2 3">DSM 10617</strain>
    </source>
</reference>
<dbReference type="GO" id="GO:0016740">
    <property type="term" value="F:transferase activity"/>
    <property type="evidence" value="ECO:0007669"/>
    <property type="project" value="UniProtKB-KW"/>
</dbReference>
<dbReference type="Pfam" id="PF01636">
    <property type="entry name" value="APH"/>
    <property type="match status" value="1"/>
</dbReference>
<dbReference type="Gene3D" id="3.90.1200.10">
    <property type="match status" value="1"/>
</dbReference>
<dbReference type="InterPro" id="IPR002575">
    <property type="entry name" value="Aminoglycoside_PTrfase"/>
</dbReference>
<dbReference type="EMBL" id="SGWV01000008">
    <property type="protein sequence ID" value="RZS56828.1"/>
    <property type="molecule type" value="Genomic_DNA"/>
</dbReference>
<proteinExistence type="predicted"/>
<comment type="caution">
    <text evidence="2">The sequence shown here is derived from an EMBL/GenBank/DDBJ whole genome shotgun (WGS) entry which is preliminary data.</text>
</comment>
<dbReference type="Proteomes" id="UP000293433">
    <property type="component" value="Unassembled WGS sequence"/>
</dbReference>
<feature type="domain" description="Aminoglycoside phosphotransferase" evidence="1">
    <location>
        <begin position="65"/>
        <end position="277"/>
    </location>
</feature>
<name>A0A4Q7LSD9_9BURK</name>
<gene>
    <name evidence="2" type="ORF">EV685_1383</name>
</gene>
<dbReference type="AlphaFoldDB" id="A0A4Q7LSD9"/>
<dbReference type="RefSeq" id="WP_130481253.1">
    <property type="nucleotide sequence ID" value="NZ_SGWV01000008.1"/>
</dbReference>